<protein>
    <submittedName>
        <fullName evidence="1">Uncharacterized protein</fullName>
    </submittedName>
</protein>
<dbReference type="Proteomes" id="UP000644147">
    <property type="component" value="Unassembled WGS sequence"/>
</dbReference>
<keyword evidence="2" id="KW-1185">Reference proteome</keyword>
<evidence type="ECO:0000313" key="1">
    <source>
        <dbReference type="EMBL" id="MBK0402979.1"/>
    </source>
</evidence>
<accession>A0ABS1C0N6</accession>
<organism evidence="1 2">
    <name type="scientific">Adhaeribacter terrigena</name>
    <dbReference type="NCBI Taxonomy" id="2793070"/>
    <lineage>
        <taxon>Bacteria</taxon>
        <taxon>Pseudomonadati</taxon>
        <taxon>Bacteroidota</taxon>
        <taxon>Cytophagia</taxon>
        <taxon>Cytophagales</taxon>
        <taxon>Hymenobacteraceae</taxon>
        <taxon>Adhaeribacter</taxon>
    </lineage>
</organism>
<gene>
    <name evidence="1" type="ORF">I5M27_08265</name>
</gene>
<proteinExistence type="predicted"/>
<name>A0ABS1C0N6_9BACT</name>
<comment type="caution">
    <text evidence="1">The sequence shown here is derived from an EMBL/GenBank/DDBJ whole genome shotgun (WGS) entry which is preliminary data.</text>
</comment>
<evidence type="ECO:0000313" key="2">
    <source>
        <dbReference type="Proteomes" id="UP000644147"/>
    </source>
</evidence>
<sequence length="125" mass="14761">MKRMLGIFLLSAYLFTTTQFNQLLKLPVLIGHFYEHQQEDHEMSFADYMVHHYGGHEKDADYETDMKLPFMTETETLSLTFFAPHPTVFPIQKFAFQEASKANSRYHLQLKSTYLSTIWQPPKFC</sequence>
<dbReference type="RefSeq" id="WP_200505725.1">
    <property type="nucleotide sequence ID" value="NZ_JAEHFX010000003.1"/>
</dbReference>
<reference evidence="1 2" key="1">
    <citation type="submission" date="2020-12" db="EMBL/GenBank/DDBJ databases">
        <title>Bacterial novel species Adhaeribacter sp. BT258 isolated from soil.</title>
        <authorList>
            <person name="Jung H.-Y."/>
        </authorList>
    </citation>
    <scope>NUCLEOTIDE SEQUENCE [LARGE SCALE GENOMIC DNA]</scope>
    <source>
        <strain evidence="1 2">BT258</strain>
    </source>
</reference>
<dbReference type="EMBL" id="JAEHFX010000003">
    <property type="protein sequence ID" value="MBK0402979.1"/>
    <property type="molecule type" value="Genomic_DNA"/>
</dbReference>